<dbReference type="CDD" id="cd00200">
    <property type="entry name" value="WD40"/>
    <property type="match status" value="1"/>
</dbReference>
<keyword evidence="2" id="KW-0677">Repeat</keyword>
<name>A0A9P7DPK2_9AGAM</name>
<dbReference type="OrthoDB" id="2423701at2759"/>
<dbReference type="InterPro" id="IPR015943">
    <property type="entry name" value="WD40/YVTN_repeat-like_dom_sf"/>
</dbReference>
<dbReference type="InterPro" id="IPR036322">
    <property type="entry name" value="WD40_repeat_dom_sf"/>
</dbReference>
<dbReference type="AlphaFoldDB" id="A0A9P7DPK2"/>
<feature type="compositionally biased region" description="Low complexity" evidence="4">
    <location>
        <begin position="1139"/>
        <end position="1148"/>
    </location>
</feature>
<keyword evidence="7" id="KW-1185">Reference proteome</keyword>
<feature type="region of interest" description="Disordered" evidence="4">
    <location>
        <begin position="1112"/>
        <end position="1152"/>
    </location>
</feature>
<evidence type="ECO:0000256" key="2">
    <source>
        <dbReference type="ARBA" id="ARBA00022737"/>
    </source>
</evidence>
<reference evidence="6" key="1">
    <citation type="journal article" date="2020" name="New Phytol.">
        <title>Comparative genomics reveals dynamic genome evolution in host specialist ectomycorrhizal fungi.</title>
        <authorList>
            <person name="Lofgren L.A."/>
            <person name="Nguyen N.H."/>
            <person name="Vilgalys R."/>
            <person name="Ruytinx J."/>
            <person name="Liao H.L."/>
            <person name="Branco S."/>
            <person name="Kuo A."/>
            <person name="LaButti K."/>
            <person name="Lipzen A."/>
            <person name="Andreopoulos W."/>
            <person name="Pangilinan J."/>
            <person name="Riley R."/>
            <person name="Hundley H."/>
            <person name="Na H."/>
            <person name="Barry K."/>
            <person name="Grigoriev I.V."/>
            <person name="Stajich J.E."/>
            <person name="Kennedy P.G."/>
        </authorList>
    </citation>
    <scope>NUCLEOTIDE SEQUENCE</scope>
    <source>
        <strain evidence="6">S12</strain>
    </source>
</reference>
<evidence type="ECO:0000256" key="3">
    <source>
        <dbReference type="PROSITE-ProRule" id="PRU00221"/>
    </source>
</evidence>
<dbReference type="RefSeq" id="XP_041164149.1">
    <property type="nucleotide sequence ID" value="XM_041305979.1"/>
</dbReference>
<dbReference type="SMART" id="SM00320">
    <property type="entry name" value="WD40"/>
    <property type="match status" value="8"/>
</dbReference>
<accession>A0A9P7DPK2</accession>
<evidence type="ECO:0000256" key="4">
    <source>
        <dbReference type="SAM" id="MobiDB-lite"/>
    </source>
</evidence>
<dbReference type="PANTHER" id="PTHR10622">
    <property type="entry name" value="HET DOMAIN-CONTAINING PROTEIN"/>
    <property type="match status" value="1"/>
</dbReference>
<dbReference type="SUPFAM" id="SSF50978">
    <property type="entry name" value="WD40 repeat-like"/>
    <property type="match status" value="1"/>
</dbReference>
<proteinExistence type="predicted"/>
<gene>
    <name evidence="6" type="ORF">HD556DRAFT_1439594</name>
</gene>
<dbReference type="InterPro" id="IPR011990">
    <property type="entry name" value="TPR-like_helical_dom_sf"/>
</dbReference>
<feature type="repeat" description="WD" evidence="3">
    <location>
        <begin position="57"/>
        <end position="98"/>
    </location>
</feature>
<dbReference type="InterPro" id="IPR019775">
    <property type="entry name" value="WD40_repeat_CS"/>
</dbReference>
<evidence type="ECO:0000313" key="7">
    <source>
        <dbReference type="Proteomes" id="UP000719766"/>
    </source>
</evidence>
<dbReference type="EMBL" id="JABBWE010000010">
    <property type="protein sequence ID" value="KAG1799926.1"/>
    <property type="molecule type" value="Genomic_DNA"/>
</dbReference>
<dbReference type="PROSITE" id="PS00678">
    <property type="entry name" value="WD_REPEATS_1"/>
    <property type="match status" value="1"/>
</dbReference>
<dbReference type="PROSITE" id="PS50082">
    <property type="entry name" value="WD_REPEATS_2"/>
    <property type="match status" value="3"/>
</dbReference>
<dbReference type="Gene3D" id="2.130.10.10">
    <property type="entry name" value="YVTN repeat-like/Quinoprotein amine dehydrogenase"/>
    <property type="match status" value="2"/>
</dbReference>
<sequence>MSQLTPNTIPIRTFEDHKGHITVVAVFPDKRRMISTGSDDKTLRLWDLETGVVLKKMEGHSREVWALAISRDGKMIVSGDRNGQVIAWHGETGESITQPIKAHFNVVKSVDFCPDGTVLATAGGSYDCGTVKFWSTKTWQMQGDPIEWGTFVECVRYSPSGELLAIATTVDDHIHIYNPDTKERVAYLAGHEAWWTPDGTRLLVGNRNDILEWDTSTWQQVGSPWKGHTNEIKAIAIHPTGTLVASASNDEHVRIWRLLDQRTVAIFQHSYAKCVTFSMDGKHILSGGLLDRKILEWTIIAITTACDACLTGDLSIAEELLTQDIHTNADDFTSYANRSFVMARKHDLDHALEDAITSINIRPSLIGFISKGIALCGKGHVREARVAFDVASMFTNQDSEINQFLLLIKAIALFNADQHEEAMLLIQDLAAACPNVDPLPRRVVEIYLHVQLGIKALDDARHDEAIDHFTVAVNSTAFSSKYIHLIYEDLVMLFGWDLESLLLTTHQKRCQAFLSAGKPDEALEAHKYMMDAIDETVKASCLDWSNGEFYVLCTANGDSALATNDYDKAIHLYSAIINLNSASDVVFANRSKAKLGKMLWTEALLDAQKLIELDSLSYLGHNLKHAALHGAQRYDEAIETFQTMLSILDNVPDVQTRKLRQQYLRPSEVERAVRRVIDAQLDNAPLRVLDTTTGLLCDRETQIDTFKMSMLYKELVSSTITHADLHIEHIEEVVKRYLQYAMLSHRWEGREPLLQDIQGKCVYDSELDSIGGITKLRSFCRTARDAGYNWAWSDTCCIDKSNNVEVQESVNSMFVWYHHSALTIVYLSDVPPSSKSGGLTKSAWNTRGWTFQEFIAPKVILFYQNNWTLYRNDHTPNHKDSVEIMQEIKDATGIGRPAVAAFRPSMNSAREKLHWASTRITTRQEDIAYSLFGIFGVRLPVDYGEKQDKALGRLLQEIVARSGDITGLDWVGRSSEFNSCLPASITSYEAPPCQLPPLPEDEIQSSVSSLRIMGVADFASNLYTRLQNTSAPRFAAQRLHLPCIAFNVTEVRRRVGNPTPETHFAYGVKADGLHDLLITTGETLVQFWPARPTEQNFLLVRPWDRSLLELPDFPEFPEPSDHGDDTESEEDYETPPSSPSDDWSGGSPVKQGMSDLESRALRLLVRLGQPFSAFLLAQQRSGEYKRIATDYDIIGQVQDVVSVADSMDIRTIEIL</sequence>
<dbReference type="Proteomes" id="UP000719766">
    <property type="component" value="Unassembled WGS sequence"/>
</dbReference>
<dbReference type="Gene3D" id="1.25.40.10">
    <property type="entry name" value="Tetratricopeptide repeat domain"/>
    <property type="match status" value="2"/>
</dbReference>
<dbReference type="GeneID" id="64599743"/>
<evidence type="ECO:0000256" key="1">
    <source>
        <dbReference type="ARBA" id="ARBA00022574"/>
    </source>
</evidence>
<dbReference type="PROSITE" id="PS50294">
    <property type="entry name" value="WD_REPEATS_REGION"/>
    <property type="match status" value="3"/>
</dbReference>
<feature type="domain" description="Heterokaryon incompatibility" evidence="5">
    <location>
        <begin position="740"/>
        <end position="830"/>
    </location>
</feature>
<dbReference type="InterPro" id="IPR010730">
    <property type="entry name" value="HET"/>
</dbReference>
<comment type="caution">
    <text evidence="6">The sequence shown here is derived from an EMBL/GenBank/DDBJ whole genome shotgun (WGS) entry which is preliminary data.</text>
</comment>
<protein>
    <recommendedName>
        <fullName evidence="5">Heterokaryon incompatibility domain-containing protein</fullName>
    </recommendedName>
</protein>
<dbReference type="PANTHER" id="PTHR10622:SF10">
    <property type="entry name" value="HET DOMAIN-CONTAINING PROTEIN"/>
    <property type="match status" value="1"/>
</dbReference>
<evidence type="ECO:0000313" key="6">
    <source>
        <dbReference type="EMBL" id="KAG1799926.1"/>
    </source>
</evidence>
<evidence type="ECO:0000259" key="5">
    <source>
        <dbReference type="Pfam" id="PF06985"/>
    </source>
</evidence>
<keyword evidence="1 3" id="KW-0853">WD repeat</keyword>
<dbReference type="InterPro" id="IPR001680">
    <property type="entry name" value="WD40_rpt"/>
</dbReference>
<dbReference type="Pfam" id="PF00400">
    <property type="entry name" value="WD40"/>
    <property type="match status" value="4"/>
</dbReference>
<feature type="repeat" description="WD" evidence="3">
    <location>
        <begin position="14"/>
        <end position="56"/>
    </location>
</feature>
<dbReference type="Pfam" id="PF06985">
    <property type="entry name" value="HET"/>
    <property type="match status" value="1"/>
</dbReference>
<organism evidence="6 7">
    <name type="scientific">Suillus plorans</name>
    <dbReference type="NCBI Taxonomy" id="116603"/>
    <lineage>
        <taxon>Eukaryota</taxon>
        <taxon>Fungi</taxon>
        <taxon>Dikarya</taxon>
        <taxon>Basidiomycota</taxon>
        <taxon>Agaricomycotina</taxon>
        <taxon>Agaricomycetes</taxon>
        <taxon>Agaricomycetidae</taxon>
        <taxon>Boletales</taxon>
        <taxon>Suillineae</taxon>
        <taxon>Suillaceae</taxon>
        <taxon>Suillus</taxon>
    </lineage>
</organism>
<feature type="repeat" description="WD" evidence="3">
    <location>
        <begin position="225"/>
        <end position="266"/>
    </location>
</feature>
<dbReference type="SUPFAM" id="SSF48452">
    <property type="entry name" value="TPR-like"/>
    <property type="match status" value="2"/>
</dbReference>